<name>A0A3M4QKM2_9PSED</name>
<evidence type="ECO:0000259" key="1">
    <source>
        <dbReference type="PROSITE" id="PS51725"/>
    </source>
</evidence>
<dbReference type="Pfam" id="PF03992">
    <property type="entry name" value="ABM"/>
    <property type="match status" value="1"/>
</dbReference>
<accession>A0A3M4QKM2</accession>
<evidence type="ECO:0000313" key="2">
    <source>
        <dbReference type="EMBL" id="RMQ90991.1"/>
    </source>
</evidence>
<dbReference type="EMBL" id="RBRL01000096">
    <property type="protein sequence ID" value="RMQ90991.1"/>
    <property type="molecule type" value="Genomic_DNA"/>
</dbReference>
<dbReference type="GO" id="GO:0016491">
    <property type="term" value="F:oxidoreductase activity"/>
    <property type="evidence" value="ECO:0007669"/>
    <property type="project" value="TreeGrafter"/>
</dbReference>
<gene>
    <name evidence="2" type="ORF">ALP97_04094</name>
</gene>
<dbReference type="PROSITE" id="PS51725">
    <property type="entry name" value="ABM"/>
    <property type="match status" value="1"/>
</dbReference>
<comment type="caution">
    <text evidence="2">The sequence shown here is derived from an EMBL/GenBank/DDBJ whole genome shotgun (WGS) entry which is preliminary data.</text>
</comment>
<feature type="domain" description="ABM" evidence="1">
    <location>
        <begin position="7"/>
        <end position="97"/>
    </location>
</feature>
<dbReference type="PANTHER" id="PTHR33336:SF3">
    <property type="entry name" value="ABM DOMAIN-CONTAINING PROTEIN"/>
    <property type="match status" value="1"/>
</dbReference>
<dbReference type="GO" id="GO:0005829">
    <property type="term" value="C:cytosol"/>
    <property type="evidence" value="ECO:0007669"/>
    <property type="project" value="TreeGrafter"/>
</dbReference>
<dbReference type="InterPro" id="IPR050744">
    <property type="entry name" value="AI-2_Isomerase_LsrG"/>
</dbReference>
<proteinExistence type="predicted"/>
<dbReference type="Proteomes" id="UP000277179">
    <property type="component" value="Unassembled WGS sequence"/>
</dbReference>
<protein>
    <recommendedName>
        <fullName evidence="1">ABM domain-containing protein</fullName>
    </recommendedName>
</protein>
<dbReference type="AlphaFoldDB" id="A0A3M4QKM2"/>
<dbReference type="SUPFAM" id="SSF54909">
    <property type="entry name" value="Dimeric alpha+beta barrel"/>
    <property type="match status" value="1"/>
</dbReference>
<evidence type="ECO:0000313" key="3">
    <source>
        <dbReference type="Proteomes" id="UP000277179"/>
    </source>
</evidence>
<sequence length="99" mass="11280">MNMSAAFNVIATLIAKPGQQAKLETLLRGLLEPTRLEAGCEQYDLHQDLQHPETFYMLERWSDDAALADHDQSAHIQSFRAKAADVLEHFELKRLKFLA</sequence>
<reference evidence="2 3" key="1">
    <citation type="submission" date="2018-08" db="EMBL/GenBank/DDBJ databases">
        <title>Recombination of ecologically and evolutionarily significant loci maintains genetic cohesion in the Pseudomonas syringae species complex.</title>
        <authorList>
            <person name="Dillon M."/>
            <person name="Thakur S."/>
            <person name="Almeida R.N.D."/>
            <person name="Weir B.S."/>
            <person name="Guttman D.S."/>
        </authorList>
    </citation>
    <scope>NUCLEOTIDE SEQUENCE [LARGE SCALE GENOMIC DNA]</scope>
    <source>
        <strain evidence="2 3">ICMP 11288</strain>
    </source>
</reference>
<dbReference type="PANTHER" id="PTHR33336">
    <property type="entry name" value="QUINOL MONOOXYGENASE YGIN-RELATED"/>
    <property type="match status" value="1"/>
</dbReference>
<dbReference type="Gene3D" id="3.30.70.100">
    <property type="match status" value="1"/>
</dbReference>
<dbReference type="InterPro" id="IPR011008">
    <property type="entry name" value="Dimeric_a/b-barrel"/>
</dbReference>
<organism evidence="2 3">
    <name type="scientific">Pseudomonas salomonii</name>
    <dbReference type="NCBI Taxonomy" id="191391"/>
    <lineage>
        <taxon>Bacteria</taxon>
        <taxon>Pseudomonadati</taxon>
        <taxon>Pseudomonadota</taxon>
        <taxon>Gammaproteobacteria</taxon>
        <taxon>Pseudomonadales</taxon>
        <taxon>Pseudomonadaceae</taxon>
        <taxon>Pseudomonas</taxon>
    </lineage>
</organism>
<dbReference type="InterPro" id="IPR007138">
    <property type="entry name" value="ABM_dom"/>
</dbReference>